<accession>A0A1D9Q1N4</accession>
<dbReference type="PANTHER" id="PTHR23319:SF4">
    <property type="entry name" value="GRAM DOMAIN CONTAINING 1B, ISOFORM E"/>
    <property type="match status" value="1"/>
</dbReference>
<dbReference type="InterPro" id="IPR011993">
    <property type="entry name" value="PH-like_dom_sf"/>
</dbReference>
<evidence type="ECO:0000256" key="5">
    <source>
        <dbReference type="ARBA" id="ARBA00023136"/>
    </source>
</evidence>
<feature type="compositionally biased region" description="Low complexity" evidence="6">
    <location>
        <begin position="33"/>
        <end position="42"/>
    </location>
</feature>
<dbReference type="PROSITE" id="PS51778">
    <property type="entry name" value="VAST"/>
    <property type="match status" value="1"/>
</dbReference>
<feature type="compositionally biased region" description="Polar residues" evidence="6">
    <location>
        <begin position="311"/>
        <end position="325"/>
    </location>
</feature>
<feature type="compositionally biased region" description="Polar residues" evidence="6">
    <location>
        <begin position="378"/>
        <end position="399"/>
    </location>
</feature>
<dbReference type="CDD" id="cd13220">
    <property type="entry name" value="PH-GRAM_GRAMDC"/>
    <property type="match status" value="1"/>
</dbReference>
<dbReference type="PANTHER" id="PTHR23319">
    <property type="entry name" value="GRAM DOMAIN CONTAINING 1B, ISOFORM E"/>
    <property type="match status" value="1"/>
</dbReference>
<feature type="compositionally biased region" description="Polar residues" evidence="6">
    <location>
        <begin position="123"/>
        <end position="135"/>
    </location>
</feature>
<gene>
    <name evidence="8" type="ORF">sscle_04g035590</name>
</gene>
<keyword evidence="4" id="KW-1133">Transmembrane helix</keyword>
<sequence length="1247" mass="133239">MDDVPASPTASESSKSTGIFSKSRSVRRHRNSASHSVRSSASEISHGIRASVEGAIEKFKGNSDSDTESHASSNLKKFVPKGFESKKKRLQREEAERSLAEEVARGRDVAERGTLEDGPKNPINRNLSGGSSLITYDSDPESAGETRPPLTTHPSHAGYLTSSSPLIHTSTLPQIRPLPTQAEGEPFPTNYTDSLAASDSAIKSLSQNLRAPADGTQRRSSSPVGRLKDVFKPRRGSSTNTSPDRKAGGGGAVQSLSTKDGGADSRRGSLITAKVGSIFSDKQLPPGKSRSTTSSPERPQVPQVEKKLITIDTNLRPQTPPSANQPAPLIVNTPPTPTDTRSSQFTSATSPDSPIRSASNVVVSPSGNMISHRRIRSGSASGVPSKLSNSQSVQLTPTPENGAGTSGQGQSGFFSSVFSAAQNAANTLSSSITNTSVPGGTRSRGGAQTIPGIQEIESPEVEALGEKISSDNLMEEKEPAVKTLGMGDLSLSQFGISEEGNTPTMPKYPEEARGRPDPGKDDHFFANRSATAPNLLTGENLEAVSTPQIEDLHSLARPRSVYAPSTGGDRTPPNGSLFEGKSGIHRSGSIRSAIKHRKRGSSAATGTTVGAAIAAANSSIGSPGSGAPKITGFAVASKKRNRDFHALFRSVPDDDYLIEDYSCALQREILAHGRLYVSEGHLCFSSNIFGWVTTLVMSFDEIISVEKRSTALLFKNGLMISTLHAKNIFASFTSRDSTYDLIVGIWKIGHPNLRSSLNGVALEETGGGDKTEKYDGVAPPSRPGSISQSSDDSVGSGEIYDEDEDDEDGMSFTQADGSVVGSELGDKVISRKASAAIMANGAQSEGGKQASPSAAVDFPGPATHALTNCSDGDTHYAKILADEIIPAPLGKVYSLMFGPASITWMRDWLTNEQKCFDLNYEENAKIPLSLENKVRNYSYIKPLNGAIGPKQTKCVSAETLDAMDLEKAISVTISTATPDVPSGNVFTVKTRYCLSWSEGNGTRLQVNCAIEWTGKSWLKTPIEKGANEGQVQYTKDIIAALKAAVGTRRSGAPGAVGKGKKKGRKGSKANNLSKVTDGASEVKPEATNWGLFEPVRGVFEPIFDILKPLMTGNILYGLLVGLLVASWFRFGFPIGSGGSRDLSMNYLSTPERIAAYEEIWRKEESELWLWLEERAGMDRLRDVGRMPIERLDAEDRLKSEGMEDREVEEAIRITEEKLLVLKDVVGKKRDKAKKSQTQEQAGSSSVV</sequence>
<feature type="compositionally biased region" description="Acidic residues" evidence="6">
    <location>
        <begin position="799"/>
        <end position="809"/>
    </location>
</feature>
<evidence type="ECO:0000256" key="1">
    <source>
        <dbReference type="ARBA" id="ARBA00004167"/>
    </source>
</evidence>
<organism evidence="8 9">
    <name type="scientific">Sclerotinia sclerotiorum (strain ATCC 18683 / 1980 / Ss-1)</name>
    <name type="common">White mold</name>
    <name type="synonym">Whetzelinia sclerotiorum</name>
    <dbReference type="NCBI Taxonomy" id="665079"/>
    <lineage>
        <taxon>Eukaryota</taxon>
        <taxon>Fungi</taxon>
        <taxon>Dikarya</taxon>
        <taxon>Ascomycota</taxon>
        <taxon>Pezizomycotina</taxon>
        <taxon>Leotiomycetes</taxon>
        <taxon>Helotiales</taxon>
        <taxon>Sclerotiniaceae</taxon>
        <taxon>Sclerotinia</taxon>
    </lineage>
</organism>
<evidence type="ECO:0000313" key="9">
    <source>
        <dbReference type="Proteomes" id="UP000177798"/>
    </source>
</evidence>
<dbReference type="OrthoDB" id="2162691at2759"/>
<feature type="compositionally biased region" description="Basic residues" evidence="6">
    <location>
        <begin position="1058"/>
        <end position="1067"/>
    </location>
</feature>
<dbReference type="Gene3D" id="2.30.29.30">
    <property type="entry name" value="Pleckstrin-homology domain (PH domain)/Phosphotyrosine-binding domain (PTB)"/>
    <property type="match status" value="1"/>
</dbReference>
<evidence type="ECO:0000313" key="8">
    <source>
        <dbReference type="EMBL" id="APA08789.1"/>
    </source>
</evidence>
<feature type="compositionally biased region" description="Polar residues" evidence="6">
    <location>
        <begin position="1235"/>
        <end position="1247"/>
    </location>
</feature>
<dbReference type="EMBL" id="CP017817">
    <property type="protein sequence ID" value="APA08789.1"/>
    <property type="molecule type" value="Genomic_DNA"/>
</dbReference>
<evidence type="ECO:0000256" key="2">
    <source>
        <dbReference type="ARBA" id="ARBA00006582"/>
    </source>
</evidence>
<reference evidence="9" key="1">
    <citation type="journal article" date="2017" name="Genome Biol. Evol.">
        <title>The complete genome sequence of the phytopathogenic fungus Sclerotinia sclerotiorum reveals insights into the genome architecture of broad host range pathogens.</title>
        <authorList>
            <person name="Derbyshire M."/>
            <person name="Denton-Giles M."/>
            <person name="Hegedus D."/>
            <person name="Seifbarghy S."/>
            <person name="Rollins J."/>
            <person name="van Kan J."/>
            <person name="Seidl M.F."/>
            <person name="Faino L."/>
            <person name="Mbengue M."/>
            <person name="Navaud O."/>
            <person name="Raffaele S."/>
            <person name="Hammond-Kosack K."/>
            <person name="Heard S."/>
            <person name="Oliver R."/>
        </authorList>
    </citation>
    <scope>NUCLEOTIDE SEQUENCE [LARGE SCALE GENOMIC DNA]</scope>
    <source>
        <strain evidence="9">ATCC 18683 / 1980 / Ss-1</strain>
    </source>
</reference>
<feature type="compositionally biased region" description="Polar residues" evidence="6">
    <location>
        <begin position="8"/>
        <end position="22"/>
    </location>
</feature>
<protein>
    <recommendedName>
        <fullName evidence="7">VASt domain-containing protein</fullName>
    </recommendedName>
</protein>
<proteinExistence type="inferred from homology"/>
<dbReference type="Proteomes" id="UP000177798">
    <property type="component" value="Chromosome 4"/>
</dbReference>
<dbReference type="AlphaFoldDB" id="A0A1D9Q1N4"/>
<feature type="compositionally biased region" description="Polar residues" evidence="6">
    <location>
        <begin position="338"/>
        <end position="369"/>
    </location>
</feature>
<feature type="compositionally biased region" description="Basic and acidic residues" evidence="6">
    <location>
        <begin position="508"/>
        <end position="521"/>
    </location>
</feature>
<feature type="compositionally biased region" description="Polar residues" evidence="6">
    <location>
        <begin position="189"/>
        <end position="209"/>
    </location>
</feature>
<dbReference type="InterPro" id="IPR031968">
    <property type="entry name" value="VASt"/>
</dbReference>
<feature type="compositionally biased region" description="Polar residues" evidence="6">
    <location>
        <begin position="160"/>
        <end position="173"/>
    </location>
</feature>
<feature type="region of interest" description="Disordered" evidence="6">
    <location>
        <begin position="562"/>
        <end position="582"/>
    </location>
</feature>
<dbReference type="Pfam" id="PF02893">
    <property type="entry name" value="GRAM"/>
    <property type="match status" value="1"/>
</dbReference>
<evidence type="ECO:0000256" key="6">
    <source>
        <dbReference type="SAM" id="MobiDB-lite"/>
    </source>
</evidence>
<feature type="compositionally biased region" description="Basic and acidic residues" evidence="6">
    <location>
        <begin position="91"/>
        <end position="119"/>
    </location>
</feature>
<feature type="region of interest" description="Disordered" evidence="6">
    <location>
        <begin position="494"/>
        <end position="521"/>
    </location>
</feature>
<dbReference type="GO" id="GO:0016020">
    <property type="term" value="C:membrane"/>
    <property type="evidence" value="ECO:0007669"/>
    <property type="project" value="UniProtKB-SubCell"/>
</dbReference>
<feature type="region of interest" description="Disordered" evidence="6">
    <location>
        <begin position="764"/>
        <end position="817"/>
    </location>
</feature>
<feature type="compositionally biased region" description="Polar residues" evidence="6">
    <location>
        <begin position="494"/>
        <end position="504"/>
    </location>
</feature>
<feature type="domain" description="VASt" evidence="7">
    <location>
        <begin position="876"/>
        <end position="1049"/>
    </location>
</feature>
<comment type="similarity">
    <text evidence="2">Belongs to the YSP2 family.</text>
</comment>
<keyword evidence="3" id="KW-0812">Transmembrane</keyword>
<evidence type="ECO:0000256" key="4">
    <source>
        <dbReference type="ARBA" id="ARBA00022989"/>
    </source>
</evidence>
<dbReference type="VEuPathDB" id="FungiDB:sscle_04g035590"/>
<feature type="compositionally biased region" description="Basic and acidic residues" evidence="6">
    <location>
        <begin position="55"/>
        <end position="69"/>
    </location>
</feature>
<evidence type="ECO:0000259" key="7">
    <source>
        <dbReference type="PROSITE" id="PS51778"/>
    </source>
</evidence>
<dbReference type="GO" id="GO:0043226">
    <property type="term" value="C:organelle"/>
    <property type="evidence" value="ECO:0007669"/>
    <property type="project" value="UniProtKB-ARBA"/>
</dbReference>
<dbReference type="SMART" id="SM00568">
    <property type="entry name" value="GRAM"/>
    <property type="match status" value="1"/>
</dbReference>
<feature type="region of interest" description="Disordered" evidence="6">
    <location>
        <begin position="1049"/>
        <end position="1077"/>
    </location>
</feature>
<evidence type="ECO:0000256" key="3">
    <source>
        <dbReference type="ARBA" id="ARBA00022692"/>
    </source>
</evidence>
<comment type="subcellular location">
    <subcellularLocation>
        <location evidence="1">Membrane</location>
        <topology evidence="1">Single-pass membrane protein</topology>
    </subcellularLocation>
</comment>
<name>A0A1D9Q1N4_SCLS1</name>
<keyword evidence="5" id="KW-0472">Membrane</keyword>
<feature type="region of interest" description="Disordered" evidence="6">
    <location>
        <begin position="1"/>
        <end position="409"/>
    </location>
</feature>
<dbReference type="InterPro" id="IPR051482">
    <property type="entry name" value="Cholesterol_transport"/>
</dbReference>
<feature type="compositionally biased region" description="Low complexity" evidence="6">
    <location>
        <begin position="783"/>
        <end position="797"/>
    </location>
</feature>
<feature type="region of interest" description="Disordered" evidence="6">
    <location>
        <begin position="1227"/>
        <end position="1247"/>
    </location>
</feature>
<dbReference type="Pfam" id="PF16016">
    <property type="entry name" value="VASt"/>
    <property type="match status" value="1"/>
</dbReference>
<dbReference type="InterPro" id="IPR004182">
    <property type="entry name" value="GRAM"/>
</dbReference>